<dbReference type="InterPro" id="IPR009057">
    <property type="entry name" value="Homeodomain-like_sf"/>
</dbReference>
<dbReference type="InterPro" id="IPR001356">
    <property type="entry name" value="HD"/>
</dbReference>
<dbReference type="GO" id="GO:0006357">
    <property type="term" value="P:regulation of transcription by RNA polymerase II"/>
    <property type="evidence" value="ECO:0007669"/>
    <property type="project" value="TreeGrafter"/>
</dbReference>
<dbReference type="InterPro" id="IPR050720">
    <property type="entry name" value="Engrailed_Homeobox_TFs"/>
</dbReference>
<keyword evidence="2 3" id="KW-0539">Nucleus</keyword>
<dbReference type="Pfam" id="PF00046">
    <property type="entry name" value="Homeodomain"/>
    <property type="match status" value="1"/>
</dbReference>
<evidence type="ECO:0000259" key="6">
    <source>
        <dbReference type="PROSITE" id="PS50071"/>
    </source>
</evidence>
<comment type="caution">
    <text evidence="7">The sequence shown here is derived from an EMBL/GenBank/DDBJ whole genome shotgun (WGS) entry which is preliminary data.</text>
</comment>
<dbReference type="PROSITE" id="PS50071">
    <property type="entry name" value="HOMEOBOX_2"/>
    <property type="match status" value="1"/>
</dbReference>
<feature type="domain" description="Homeobox" evidence="6">
    <location>
        <begin position="52"/>
        <end position="105"/>
    </location>
</feature>
<evidence type="ECO:0000313" key="8">
    <source>
        <dbReference type="Proteomes" id="UP001140453"/>
    </source>
</evidence>
<dbReference type="AlphaFoldDB" id="A0A9W9CYS9"/>
<dbReference type="SMART" id="SM00389">
    <property type="entry name" value="HOX"/>
    <property type="match status" value="1"/>
</dbReference>
<feature type="region of interest" description="Disordered" evidence="5">
    <location>
        <begin position="312"/>
        <end position="386"/>
    </location>
</feature>
<feature type="compositionally biased region" description="Basic and acidic residues" evidence="5">
    <location>
        <begin position="313"/>
        <end position="323"/>
    </location>
</feature>
<dbReference type="CDD" id="cd00086">
    <property type="entry name" value="homeodomain"/>
    <property type="match status" value="1"/>
</dbReference>
<feature type="DNA-binding region" description="Homeobox" evidence="3">
    <location>
        <begin position="54"/>
        <end position="106"/>
    </location>
</feature>
<feature type="compositionally biased region" description="Basic and acidic residues" evidence="5">
    <location>
        <begin position="120"/>
        <end position="129"/>
    </location>
</feature>
<dbReference type="GO" id="GO:0003677">
    <property type="term" value="F:DNA binding"/>
    <property type="evidence" value="ECO:0007669"/>
    <property type="project" value="UniProtKB-UniRule"/>
</dbReference>
<feature type="compositionally biased region" description="Basic and acidic residues" evidence="5">
    <location>
        <begin position="53"/>
        <end position="70"/>
    </location>
</feature>
<feature type="region of interest" description="Disordered" evidence="5">
    <location>
        <begin position="551"/>
        <end position="582"/>
    </location>
</feature>
<dbReference type="Proteomes" id="UP001140453">
    <property type="component" value="Unassembled WGS sequence"/>
</dbReference>
<evidence type="ECO:0000313" key="7">
    <source>
        <dbReference type="EMBL" id="KAJ4394390.1"/>
    </source>
</evidence>
<dbReference type="PANTHER" id="PTHR24341:SF6">
    <property type="entry name" value="HOMEOBOX PROTEIN INVECTED"/>
    <property type="match status" value="1"/>
</dbReference>
<dbReference type="Gene3D" id="1.10.10.60">
    <property type="entry name" value="Homeodomain-like"/>
    <property type="match status" value="1"/>
</dbReference>
<evidence type="ECO:0000256" key="1">
    <source>
        <dbReference type="ARBA" id="ARBA00004123"/>
    </source>
</evidence>
<dbReference type="OrthoDB" id="6159439at2759"/>
<feature type="compositionally biased region" description="Basic and acidic residues" evidence="5">
    <location>
        <begin position="376"/>
        <end position="386"/>
    </location>
</feature>
<reference evidence="7" key="1">
    <citation type="submission" date="2022-10" db="EMBL/GenBank/DDBJ databases">
        <title>Tapping the CABI collections for fungal endophytes: first genome assemblies for Collariella, Neodidymelliopsis, Ascochyta clinopodiicola, Didymella pomorum, Didymosphaeria variabile, Neocosmospora piperis and Neocucurbitaria cava.</title>
        <authorList>
            <person name="Hill R."/>
        </authorList>
    </citation>
    <scope>NUCLEOTIDE SEQUENCE</scope>
    <source>
        <strain evidence="7">IMI 355082</strain>
    </source>
</reference>
<gene>
    <name evidence="7" type="ORF">N0V93_003607</name>
</gene>
<evidence type="ECO:0000256" key="4">
    <source>
        <dbReference type="RuleBase" id="RU000682"/>
    </source>
</evidence>
<organism evidence="7 8">
    <name type="scientific">Gnomoniopsis smithogilvyi</name>
    <dbReference type="NCBI Taxonomy" id="1191159"/>
    <lineage>
        <taxon>Eukaryota</taxon>
        <taxon>Fungi</taxon>
        <taxon>Dikarya</taxon>
        <taxon>Ascomycota</taxon>
        <taxon>Pezizomycotina</taxon>
        <taxon>Sordariomycetes</taxon>
        <taxon>Sordariomycetidae</taxon>
        <taxon>Diaporthales</taxon>
        <taxon>Gnomoniaceae</taxon>
        <taxon>Gnomoniopsis</taxon>
    </lineage>
</organism>
<keyword evidence="3 4" id="KW-0371">Homeobox</keyword>
<name>A0A9W9CYS9_9PEZI</name>
<evidence type="ECO:0000256" key="2">
    <source>
        <dbReference type="ARBA" id="ARBA00023242"/>
    </source>
</evidence>
<feature type="compositionally biased region" description="Polar residues" evidence="5">
    <location>
        <begin position="345"/>
        <end position="359"/>
    </location>
</feature>
<dbReference type="EMBL" id="JAPEVB010000002">
    <property type="protein sequence ID" value="KAJ4394390.1"/>
    <property type="molecule type" value="Genomic_DNA"/>
</dbReference>
<protein>
    <recommendedName>
        <fullName evidence="6">Homeobox domain-containing protein</fullName>
    </recommendedName>
</protein>
<feature type="region of interest" description="Disordered" evidence="5">
    <location>
        <begin position="105"/>
        <end position="188"/>
    </location>
</feature>
<comment type="subcellular location">
    <subcellularLocation>
        <location evidence="1 3 4">Nucleus</location>
    </subcellularLocation>
</comment>
<dbReference type="PANTHER" id="PTHR24341">
    <property type="entry name" value="HOMEOBOX PROTEIN ENGRAILED"/>
    <property type="match status" value="1"/>
</dbReference>
<sequence length="640" mass="70212">MAQGQQHSPATLMMLQSQGLSYYPAPVKMFSPTMQQSPNAQFYHASLASSKRFSEEEKQKLEKVFTDETQKPSTSRKRQLAEELGCPVPKVNNWFQNRRAREKQMHRVQAYEASQAADRAASENDRDGALEDDEDAAGSEVESMHSPHQAFHTSSNPNSETDASSPGQDDATPESSNGRDNDSVTDSPVVSPAEVLEKTVGYHDAQQQLESGHPHSPHSRFSELNVSLNNNTFDNHQGVLSASPEAFDHSHGEPSFHTLQDQFDYSSIGDLSGLGVFTSATKHSEYFPTAASYMTQRTPTITTSIAEHDDEMETHHTGPHDDTSASYTSLSPDMIPRPSPDLDQTDLTRNQDSSQTSIASRRKIRPPQRLNQTALRDFHNGPKTGIEDTKRTEMFRTMRRAASANGPLSGKIFKSAPPLSPRSPRTFGPGFLEQLTRHSLLSASTGPFTDTSNVSSAGPAFEQRYLSAGHSGIQHRSSMENFGDKALLSPNATEYNQEAALNRAHNLTLLHFQDTKFTHDTGCGNASPDEALTTPSLSQFGSELEFSSSLSAPRYVESEPTTPSYVPVTMPASSGAPSHGFSTLKIEAPQQPHVFPWSRSPDHFSMWNGASLGQFGESQSQTFQFQPNVTPMNFQSPTGT</sequence>
<feature type="region of interest" description="Disordered" evidence="5">
    <location>
        <begin position="53"/>
        <end position="87"/>
    </location>
</feature>
<dbReference type="GO" id="GO:0016586">
    <property type="term" value="C:RSC-type complex"/>
    <property type="evidence" value="ECO:0007669"/>
    <property type="project" value="TreeGrafter"/>
</dbReference>
<evidence type="ECO:0000256" key="5">
    <source>
        <dbReference type="SAM" id="MobiDB-lite"/>
    </source>
</evidence>
<dbReference type="SUPFAM" id="SSF46689">
    <property type="entry name" value="Homeodomain-like"/>
    <property type="match status" value="1"/>
</dbReference>
<feature type="compositionally biased region" description="Polar residues" evidence="5">
    <location>
        <begin position="151"/>
        <end position="176"/>
    </location>
</feature>
<keyword evidence="3 4" id="KW-0238">DNA-binding</keyword>
<evidence type="ECO:0000256" key="3">
    <source>
        <dbReference type="PROSITE-ProRule" id="PRU00108"/>
    </source>
</evidence>
<keyword evidence="8" id="KW-1185">Reference proteome</keyword>
<proteinExistence type="predicted"/>
<accession>A0A9W9CYS9</accession>